<dbReference type="InterPro" id="IPR027417">
    <property type="entry name" value="P-loop_NTPase"/>
</dbReference>
<gene>
    <name evidence="3" type="ORF">BCR26_04585</name>
</gene>
<dbReference type="OrthoDB" id="9799092at2"/>
<dbReference type="EMBL" id="MIEK01000045">
    <property type="protein sequence ID" value="OEH81522.1"/>
    <property type="molecule type" value="Genomic_DNA"/>
</dbReference>
<feature type="domain" description="APS kinase" evidence="2">
    <location>
        <begin position="2"/>
        <end position="48"/>
    </location>
</feature>
<comment type="caution">
    <text evidence="3">The sequence shown here is derived from an EMBL/GenBank/DDBJ whole genome shotgun (WGS) entry which is preliminary data.</text>
</comment>
<organism evidence="3 4">
    <name type="scientific">Enterococcus rivorum</name>
    <dbReference type="NCBI Taxonomy" id="762845"/>
    <lineage>
        <taxon>Bacteria</taxon>
        <taxon>Bacillati</taxon>
        <taxon>Bacillota</taxon>
        <taxon>Bacilli</taxon>
        <taxon>Lactobacillales</taxon>
        <taxon>Enterococcaceae</taxon>
        <taxon>Enterococcus</taxon>
    </lineage>
</organism>
<dbReference type="RefSeq" id="WP_069699574.1">
    <property type="nucleotide sequence ID" value="NZ_JAGGMA010000027.1"/>
</dbReference>
<dbReference type="Pfam" id="PF01583">
    <property type="entry name" value="APS_kinase"/>
    <property type="match status" value="1"/>
</dbReference>
<keyword evidence="1" id="KW-0808">Transferase</keyword>
<dbReference type="Proteomes" id="UP000095256">
    <property type="component" value="Unassembled WGS sequence"/>
</dbReference>
<protein>
    <recommendedName>
        <fullName evidence="2">APS kinase domain-containing protein</fullName>
    </recommendedName>
</protein>
<dbReference type="STRING" id="762845.BCR26_04585"/>
<name>A0A1E5KUF1_9ENTE</name>
<dbReference type="SUPFAM" id="SSF52540">
    <property type="entry name" value="P-loop containing nucleoside triphosphate hydrolases"/>
    <property type="match status" value="1"/>
</dbReference>
<evidence type="ECO:0000256" key="1">
    <source>
        <dbReference type="ARBA" id="ARBA00022679"/>
    </source>
</evidence>
<accession>A0A1E5KUF1</accession>
<dbReference type="InterPro" id="IPR059117">
    <property type="entry name" value="APS_kinase_dom"/>
</dbReference>
<reference evidence="3 4" key="1">
    <citation type="submission" date="2016-09" db="EMBL/GenBank/DDBJ databases">
        <authorList>
            <person name="Capua I."/>
            <person name="De Benedictis P."/>
            <person name="Joannis T."/>
            <person name="Lombin L.H."/>
            <person name="Cattoli G."/>
        </authorList>
    </citation>
    <scope>NUCLEOTIDE SEQUENCE [LARGE SCALE GENOMIC DNA]</scope>
    <source>
        <strain evidence="3 4">LMG 25899</strain>
    </source>
</reference>
<sequence>MLIWINGAYGAGKTTIAEILQSKIEHSYLYDPENIGDFLRQNLPKEIQKGDFQDYYEWRAWNVHVLKKIDEEYDGDIIAPMTLYKQPAYDEIFIGLKEAKIELHHFQLEVSKETILNRLKERPPEIIRWGAERVDQIIEAFQEVPLEEKINNESRTPEEVAQIILNRVNK</sequence>
<evidence type="ECO:0000259" key="2">
    <source>
        <dbReference type="Pfam" id="PF01583"/>
    </source>
</evidence>
<evidence type="ECO:0000313" key="4">
    <source>
        <dbReference type="Proteomes" id="UP000095256"/>
    </source>
</evidence>
<proteinExistence type="predicted"/>
<evidence type="ECO:0000313" key="3">
    <source>
        <dbReference type="EMBL" id="OEH81522.1"/>
    </source>
</evidence>
<dbReference type="Gene3D" id="3.40.50.300">
    <property type="entry name" value="P-loop containing nucleotide triphosphate hydrolases"/>
    <property type="match status" value="1"/>
</dbReference>
<keyword evidence="4" id="KW-1185">Reference proteome</keyword>
<dbReference type="AlphaFoldDB" id="A0A1E5KUF1"/>